<comment type="caution">
    <text evidence="1">The sequence shown here is derived from an EMBL/GenBank/DDBJ whole genome shotgun (WGS) entry which is preliminary data.</text>
</comment>
<sequence length="88" mass="10242">MKHNGLVSTIILCIYNISDDLGSSKRSSKFWQKKVAEFTLSSDVPGDWSVRVNRYRRRDKFYVGVTKSSVRRTLDLMPVNRIDVEKVF</sequence>
<dbReference type="EMBL" id="LAZR01058290">
    <property type="protein sequence ID" value="KKK70214.1"/>
    <property type="molecule type" value="Genomic_DNA"/>
</dbReference>
<organism evidence="1">
    <name type="scientific">marine sediment metagenome</name>
    <dbReference type="NCBI Taxonomy" id="412755"/>
    <lineage>
        <taxon>unclassified sequences</taxon>
        <taxon>metagenomes</taxon>
        <taxon>ecological metagenomes</taxon>
    </lineage>
</organism>
<evidence type="ECO:0000313" key="1">
    <source>
        <dbReference type="EMBL" id="KKK70214.1"/>
    </source>
</evidence>
<protein>
    <submittedName>
        <fullName evidence="1">Uncharacterized protein</fullName>
    </submittedName>
</protein>
<accession>A0A0F8ZV18</accession>
<name>A0A0F8ZV18_9ZZZZ</name>
<reference evidence="1" key="1">
    <citation type="journal article" date="2015" name="Nature">
        <title>Complex archaea that bridge the gap between prokaryotes and eukaryotes.</title>
        <authorList>
            <person name="Spang A."/>
            <person name="Saw J.H."/>
            <person name="Jorgensen S.L."/>
            <person name="Zaremba-Niedzwiedzka K."/>
            <person name="Martijn J."/>
            <person name="Lind A.E."/>
            <person name="van Eijk R."/>
            <person name="Schleper C."/>
            <person name="Guy L."/>
            <person name="Ettema T.J."/>
        </authorList>
    </citation>
    <scope>NUCLEOTIDE SEQUENCE</scope>
</reference>
<gene>
    <name evidence="1" type="ORF">LCGC14_2926240</name>
</gene>
<dbReference type="AlphaFoldDB" id="A0A0F8ZV18"/>
<proteinExistence type="predicted"/>